<evidence type="ECO:0000256" key="2">
    <source>
        <dbReference type="ARBA" id="ARBA00022475"/>
    </source>
</evidence>
<dbReference type="PANTHER" id="PTHR30572:SF18">
    <property type="entry name" value="ABC-TYPE MACROLIDE FAMILY EXPORT SYSTEM PERMEASE COMPONENT 2"/>
    <property type="match status" value="1"/>
</dbReference>
<keyword evidence="10" id="KW-1185">Reference proteome</keyword>
<feature type="transmembrane region" description="Helical" evidence="6">
    <location>
        <begin position="21"/>
        <end position="41"/>
    </location>
</feature>
<evidence type="ECO:0000259" key="7">
    <source>
        <dbReference type="Pfam" id="PF02687"/>
    </source>
</evidence>
<dbReference type="RefSeq" id="WP_247976589.1">
    <property type="nucleotide sequence ID" value="NZ_CP095848.1"/>
</dbReference>
<feature type="domain" description="ABC3 transporter permease C-terminal" evidence="7">
    <location>
        <begin position="294"/>
        <end position="410"/>
    </location>
</feature>
<organism evidence="9 10">
    <name type="scientific">Hymenobacter sublimis</name>
    <dbReference type="NCBI Taxonomy" id="2933777"/>
    <lineage>
        <taxon>Bacteria</taxon>
        <taxon>Pseudomonadati</taxon>
        <taxon>Bacteroidota</taxon>
        <taxon>Cytophagia</taxon>
        <taxon>Cytophagales</taxon>
        <taxon>Hymenobacteraceae</taxon>
        <taxon>Hymenobacter</taxon>
    </lineage>
</organism>
<name>A0ABY4JDC2_9BACT</name>
<dbReference type="InterPro" id="IPR050250">
    <property type="entry name" value="Macrolide_Exporter_MacB"/>
</dbReference>
<keyword evidence="5 6" id="KW-0472">Membrane</keyword>
<evidence type="ECO:0000313" key="10">
    <source>
        <dbReference type="Proteomes" id="UP000829647"/>
    </source>
</evidence>
<keyword evidence="3 6" id="KW-0812">Transmembrane</keyword>
<protein>
    <submittedName>
        <fullName evidence="9">ABC transporter permease</fullName>
    </submittedName>
</protein>
<feature type="transmembrane region" description="Helical" evidence="6">
    <location>
        <begin position="344"/>
        <end position="366"/>
    </location>
</feature>
<accession>A0ABY4JDC2</accession>
<sequence>MLLSYLKIAWKVLLRRKFFTFINLFGVSFTLMILLVVMALVDHVVGPNMPEKRIDRMLFVNTIRQQMADDHGWMNMPASLHFVDDYVRKLKTPERIGIMSNIYNATAFVKSGLLPLDIRYTDGEFWRILDFEFLGGRAFTSSEVAQAQPVCVLNETTARNYFGTADVVGRTIEIDLKRYRVSGVVRDVSAAHIASYSDVWVPYSLSPSLARDNRIGGEFMIVLLAPTTAAVAAVREEYQQMMRRVEIPNPKEVRALYSYADSMLASFTRALHFDGGSQTLDKDNMGTFYLICTVLGLMFMLLPALNLVNLNVTRILERSSEIGVRKAFGATGSNLVGQFLVENVVLALVGGLLGLGLAAGALALLNEAHIVAYAQFALSWRVFGWGLLLALVFGLMSGVYPAWKMSRLSPVVALRGSGEQK</sequence>
<feature type="transmembrane region" description="Helical" evidence="6">
    <location>
        <begin position="378"/>
        <end position="400"/>
    </location>
</feature>
<proteinExistence type="predicted"/>
<dbReference type="Pfam" id="PF02687">
    <property type="entry name" value="FtsX"/>
    <property type="match status" value="1"/>
</dbReference>
<gene>
    <name evidence="9" type="ORF">MWH26_06640</name>
</gene>
<keyword evidence="2" id="KW-1003">Cell membrane</keyword>
<evidence type="ECO:0000256" key="5">
    <source>
        <dbReference type="ARBA" id="ARBA00023136"/>
    </source>
</evidence>
<reference evidence="9 10" key="1">
    <citation type="submission" date="2022-04" db="EMBL/GenBank/DDBJ databases">
        <title>Hymenobacter sp. isolated from the air.</title>
        <authorList>
            <person name="Won M."/>
            <person name="Lee C.-M."/>
            <person name="Woen H.-Y."/>
            <person name="Kwon S.-W."/>
        </authorList>
    </citation>
    <scope>NUCLEOTIDE SEQUENCE [LARGE SCALE GENOMIC DNA]</scope>
    <source>
        <strain evidence="10">5516 S-25</strain>
    </source>
</reference>
<dbReference type="InterPro" id="IPR025857">
    <property type="entry name" value="MacB_PCD"/>
</dbReference>
<evidence type="ECO:0000256" key="1">
    <source>
        <dbReference type="ARBA" id="ARBA00004651"/>
    </source>
</evidence>
<dbReference type="Proteomes" id="UP000829647">
    <property type="component" value="Chromosome"/>
</dbReference>
<dbReference type="EMBL" id="CP095848">
    <property type="protein sequence ID" value="UPL50580.1"/>
    <property type="molecule type" value="Genomic_DNA"/>
</dbReference>
<feature type="transmembrane region" description="Helical" evidence="6">
    <location>
        <begin position="215"/>
        <end position="234"/>
    </location>
</feature>
<keyword evidence="4 6" id="KW-1133">Transmembrane helix</keyword>
<feature type="transmembrane region" description="Helical" evidence="6">
    <location>
        <begin position="288"/>
        <end position="308"/>
    </location>
</feature>
<evidence type="ECO:0000256" key="4">
    <source>
        <dbReference type="ARBA" id="ARBA00022989"/>
    </source>
</evidence>
<comment type="subcellular location">
    <subcellularLocation>
        <location evidence="1">Cell membrane</location>
        <topology evidence="1">Multi-pass membrane protein</topology>
    </subcellularLocation>
</comment>
<evidence type="ECO:0000256" key="3">
    <source>
        <dbReference type="ARBA" id="ARBA00022692"/>
    </source>
</evidence>
<evidence type="ECO:0000259" key="8">
    <source>
        <dbReference type="Pfam" id="PF12704"/>
    </source>
</evidence>
<feature type="domain" description="MacB-like periplasmic core" evidence="8">
    <location>
        <begin position="20"/>
        <end position="237"/>
    </location>
</feature>
<dbReference type="PANTHER" id="PTHR30572">
    <property type="entry name" value="MEMBRANE COMPONENT OF TRANSPORTER-RELATED"/>
    <property type="match status" value="1"/>
</dbReference>
<evidence type="ECO:0000313" key="9">
    <source>
        <dbReference type="EMBL" id="UPL50580.1"/>
    </source>
</evidence>
<dbReference type="InterPro" id="IPR003838">
    <property type="entry name" value="ABC3_permease_C"/>
</dbReference>
<dbReference type="Pfam" id="PF12704">
    <property type="entry name" value="MacB_PCD"/>
    <property type="match status" value="1"/>
</dbReference>
<evidence type="ECO:0000256" key="6">
    <source>
        <dbReference type="SAM" id="Phobius"/>
    </source>
</evidence>